<dbReference type="PANTHER" id="PTHR11742">
    <property type="entry name" value="MANNOSYL-OLIGOSACCHARIDE ALPHA-1,2-MANNOSIDASE-RELATED"/>
    <property type="match status" value="1"/>
</dbReference>
<evidence type="ECO:0000256" key="7">
    <source>
        <dbReference type="SAM" id="MobiDB-lite"/>
    </source>
</evidence>
<gene>
    <name evidence="9" type="ORF">PAPYR_5168</name>
</gene>
<evidence type="ECO:0000256" key="5">
    <source>
        <dbReference type="ARBA" id="ARBA00023157"/>
    </source>
</evidence>
<comment type="caution">
    <text evidence="9">The sequence shown here is derived from an EMBL/GenBank/DDBJ whole genome shotgun (WGS) entry which is preliminary data.</text>
</comment>
<accession>A0ABQ8UN36</accession>
<dbReference type="Gene3D" id="1.50.10.10">
    <property type="match status" value="3"/>
</dbReference>
<proteinExistence type="inferred from homology"/>
<evidence type="ECO:0000256" key="1">
    <source>
        <dbReference type="ARBA" id="ARBA00001913"/>
    </source>
</evidence>
<keyword evidence="6" id="KW-0326">Glycosidase</keyword>
<evidence type="ECO:0000256" key="3">
    <source>
        <dbReference type="ARBA" id="ARBA00007658"/>
    </source>
</evidence>
<evidence type="ECO:0000313" key="10">
    <source>
        <dbReference type="Proteomes" id="UP001141327"/>
    </source>
</evidence>
<dbReference type="InterPro" id="IPR050749">
    <property type="entry name" value="Glycosyl_Hydrolase_47"/>
</dbReference>
<keyword evidence="8" id="KW-1133">Transmembrane helix</keyword>
<keyword evidence="4 6" id="KW-0378">Hydrolase</keyword>
<protein>
    <recommendedName>
        <fullName evidence="6">alpha-1,2-Mannosidase</fullName>
        <ecNumber evidence="6">3.2.1.-</ecNumber>
    </recommendedName>
</protein>
<keyword evidence="8" id="KW-0812">Transmembrane</keyword>
<evidence type="ECO:0000256" key="8">
    <source>
        <dbReference type="SAM" id="Phobius"/>
    </source>
</evidence>
<dbReference type="EC" id="3.2.1.-" evidence="6"/>
<dbReference type="InterPro" id="IPR001382">
    <property type="entry name" value="Glyco_hydro_47"/>
</dbReference>
<feature type="transmembrane region" description="Helical" evidence="8">
    <location>
        <begin position="6"/>
        <end position="25"/>
    </location>
</feature>
<dbReference type="InterPro" id="IPR036026">
    <property type="entry name" value="Seven-hairpin_glycosidases"/>
</dbReference>
<keyword evidence="8" id="KW-0472">Membrane</keyword>
<evidence type="ECO:0000256" key="4">
    <source>
        <dbReference type="ARBA" id="ARBA00022801"/>
    </source>
</evidence>
<dbReference type="Pfam" id="PF01532">
    <property type="entry name" value="Glyco_hydro_47"/>
    <property type="match status" value="2"/>
</dbReference>
<feature type="transmembrane region" description="Helical" evidence="8">
    <location>
        <begin position="211"/>
        <end position="229"/>
    </location>
</feature>
<keyword evidence="10" id="KW-1185">Reference proteome</keyword>
<comment type="cofactor">
    <cofactor evidence="1">
        <name>Ca(2+)</name>
        <dbReference type="ChEBI" id="CHEBI:29108"/>
    </cofactor>
</comment>
<feature type="compositionally biased region" description="Pro residues" evidence="7">
    <location>
        <begin position="79"/>
        <end position="99"/>
    </location>
</feature>
<comment type="similarity">
    <text evidence="3 6">Belongs to the glycosyl hydrolase 47 family.</text>
</comment>
<feature type="compositionally biased region" description="Polar residues" evidence="7">
    <location>
        <begin position="33"/>
        <end position="43"/>
    </location>
</feature>
<dbReference type="EMBL" id="JAPMOS010000024">
    <property type="protein sequence ID" value="KAJ4458900.1"/>
    <property type="molecule type" value="Genomic_DNA"/>
</dbReference>
<feature type="region of interest" description="Disordered" evidence="7">
    <location>
        <begin position="33"/>
        <end position="135"/>
    </location>
</feature>
<dbReference type="PRINTS" id="PR00747">
    <property type="entry name" value="GLYHDRLASE47"/>
</dbReference>
<dbReference type="Proteomes" id="UP001141327">
    <property type="component" value="Unassembled WGS sequence"/>
</dbReference>
<evidence type="ECO:0000256" key="2">
    <source>
        <dbReference type="ARBA" id="ARBA00004922"/>
    </source>
</evidence>
<comment type="pathway">
    <text evidence="2">Protein modification; protein glycosylation.</text>
</comment>
<evidence type="ECO:0000313" key="9">
    <source>
        <dbReference type="EMBL" id="KAJ4458900.1"/>
    </source>
</evidence>
<dbReference type="InterPro" id="IPR012341">
    <property type="entry name" value="6hp_glycosidase-like_sf"/>
</dbReference>
<evidence type="ECO:0000256" key="6">
    <source>
        <dbReference type="RuleBase" id="RU361193"/>
    </source>
</evidence>
<feature type="compositionally biased region" description="Pro residues" evidence="7">
    <location>
        <begin position="120"/>
        <end position="134"/>
    </location>
</feature>
<keyword evidence="5" id="KW-1015">Disulfide bond</keyword>
<reference evidence="9" key="1">
    <citation type="journal article" date="2022" name="bioRxiv">
        <title>Genomics of Preaxostyla Flagellates Illuminates Evolutionary Transitions and the Path Towards Mitochondrial Loss.</title>
        <authorList>
            <person name="Novak L.V.F."/>
            <person name="Treitli S.C."/>
            <person name="Pyrih J."/>
            <person name="Halakuc P."/>
            <person name="Pipaliya S.V."/>
            <person name="Vacek V."/>
            <person name="Brzon O."/>
            <person name="Soukal P."/>
            <person name="Eme L."/>
            <person name="Dacks J.B."/>
            <person name="Karnkowska A."/>
            <person name="Elias M."/>
            <person name="Hampl V."/>
        </authorList>
    </citation>
    <scope>NUCLEOTIDE SEQUENCE</scope>
    <source>
        <strain evidence="9">RCP-MX</strain>
    </source>
</reference>
<name>A0ABQ8UN36_9EUKA</name>
<dbReference type="SUPFAM" id="SSF48225">
    <property type="entry name" value="Seven-hairpin glycosidases"/>
    <property type="match status" value="2"/>
</dbReference>
<organism evidence="9 10">
    <name type="scientific">Paratrimastix pyriformis</name>
    <dbReference type="NCBI Taxonomy" id="342808"/>
    <lineage>
        <taxon>Eukaryota</taxon>
        <taxon>Metamonada</taxon>
        <taxon>Preaxostyla</taxon>
        <taxon>Paratrimastigidae</taxon>
        <taxon>Paratrimastix</taxon>
    </lineage>
</organism>
<feature type="transmembrane region" description="Helical" evidence="8">
    <location>
        <begin position="241"/>
        <end position="263"/>
    </location>
</feature>
<sequence length="472" mass="53672">MPFSRSKPVTYSLLIIFFFFCLWVFSIDRGTLPPQSETQQISSKKAPPTLPPPRFPRNPASIPVAQPPPPSTEDDRKPPPSPPPPPPSTEDHPPPPLREPTPDQGDHPAPSPPVVVVDPVPVPDEPMPEPPPPEPVHENFDPTGIWKQRQLAVKDAMNFAWQGYRKYAWGADELKPDAYVSTFETTIRIVGGLLSAYDLSGDKIFLDKAKWYYVSWYYVSWYYMSWYYMSWYYVSWYYVSWYYVSVVDVVFYVMVYVMVYVVVCVSPSFDKDAFVSTFETTIRIVGGLLSAYDLSGDKVFLDKAKDLGDRLLWAFNSSLSIPLSSINLKTHQSRNPSWNGGASVLAELALQVEYRALAKRTGNEWWAQKPNEAVRRILAHPGDPHGLYPVFINPHNGHAANNLVTFGAMGDSFYEYLLKGHLLVGKKDPENYKAYLVAMRSTIESVLSQANQVQSLVRPLVTFWYVPWYVPW</sequence>